<dbReference type="RefSeq" id="WP_269032412.1">
    <property type="nucleotide sequence ID" value="NZ_CP114040.1"/>
</dbReference>
<evidence type="ECO:0000313" key="3">
    <source>
        <dbReference type="Proteomes" id="UP001164459"/>
    </source>
</evidence>
<name>A0ABY7GSZ9_9BACT</name>
<accession>A0ABY7GSZ9</accession>
<evidence type="ECO:0000313" key="2">
    <source>
        <dbReference type="EMBL" id="WAS90078.1"/>
    </source>
</evidence>
<evidence type="ECO:0000256" key="1">
    <source>
        <dbReference type="SAM" id="MobiDB-lite"/>
    </source>
</evidence>
<keyword evidence="3" id="KW-1185">Reference proteome</keyword>
<organism evidence="2 3">
    <name type="scientific">Nannocystis punicea</name>
    <dbReference type="NCBI Taxonomy" id="2995304"/>
    <lineage>
        <taxon>Bacteria</taxon>
        <taxon>Pseudomonadati</taxon>
        <taxon>Myxococcota</taxon>
        <taxon>Polyangia</taxon>
        <taxon>Nannocystales</taxon>
        <taxon>Nannocystaceae</taxon>
        <taxon>Nannocystis</taxon>
    </lineage>
</organism>
<gene>
    <name evidence="2" type="ORF">O0S08_28115</name>
</gene>
<dbReference type="Proteomes" id="UP001164459">
    <property type="component" value="Chromosome"/>
</dbReference>
<sequence length="100" mass="11030">MTTEQIAQALNIKSFPEAKPGKNWHRGPDGGGAFEAWSREYGYPDGFPMYGSVTVGSEELHIYYLNDANDAPIILRRGETPKTYNVPPKPKSSTAGRQNS</sequence>
<dbReference type="EMBL" id="CP114040">
    <property type="protein sequence ID" value="WAS90078.1"/>
    <property type="molecule type" value="Genomic_DNA"/>
</dbReference>
<reference evidence="2" key="1">
    <citation type="submission" date="2022-11" db="EMBL/GenBank/DDBJ databases">
        <title>Minimal conservation of predation-associated metabolite biosynthetic gene clusters underscores biosynthetic potential of Myxococcota including descriptions for ten novel species: Archangium lansinium sp. nov., Myxococcus landrumus sp. nov., Nannocystis bai.</title>
        <authorList>
            <person name="Ahearne A."/>
            <person name="Stevens C."/>
            <person name="Dowd S."/>
        </authorList>
    </citation>
    <scope>NUCLEOTIDE SEQUENCE</scope>
    <source>
        <strain evidence="2">Fl3</strain>
    </source>
</reference>
<proteinExistence type="predicted"/>
<feature type="compositionally biased region" description="Polar residues" evidence="1">
    <location>
        <begin position="91"/>
        <end position="100"/>
    </location>
</feature>
<protein>
    <submittedName>
        <fullName evidence="2">Uncharacterized protein</fullName>
    </submittedName>
</protein>
<feature type="region of interest" description="Disordered" evidence="1">
    <location>
        <begin position="78"/>
        <end position="100"/>
    </location>
</feature>